<name>A0ABU1JQ22_9PROT</name>
<dbReference type="Gene3D" id="3.40.50.720">
    <property type="entry name" value="NAD(P)-binding Rossmann-like Domain"/>
    <property type="match status" value="1"/>
</dbReference>
<dbReference type="Gene3D" id="3.30.360.10">
    <property type="entry name" value="Dihydrodipicolinate Reductase, domain 2"/>
    <property type="match status" value="1"/>
</dbReference>
<organism evidence="3 4">
    <name type="scientific">Inquilinus ginsengisoli</name>
    <dbReference type="NCBI Taxonomy" id="363840"/>
    <lineage>
        <taxon>Bacteria</taxon>
        <taxon>Pseudomonadati</taxon>
        <taxon>Pseudomonadota</taxon>
        <taxon>Alphaproteobacteria</taxon>
        <taxon>Rhodospirillales</taxon>
        <taxon>Rhodospirillaceae</taxon>
        <taxon>Inquilinus</taxon>
    </lineage>
</organism>
<dbReference type="EMBL" id="JAVDPW010000005">
    <property type="protein sequence ID" value="MDR6290716.1"/>
    <property type="molecule type" value="Genomic_DNA"/>
</dbReference>
<comment type="caution">
    <text evidence="3">The sequence shown here is derived from an EMBL/GenBank/DDBJ whole genome shotgun (WGS) entry which is preliminary data.</text>
</comment>
<evidence type="ECO:0000313" key="4">
    <source>
        <dbReference type="Proteomes" id="UP001262410"/>
    </source>
</evidence>
<evidence type="ECO:0000259" key="1">
    <source>
        <dbReference type="Pfam" id="PF01408"/>
    </source>
</evidence>
<evidence type="ECO:0000313" key="3">
    <source>
        <dbReference type="EMBL" id="MDR6290716.1"/>
    </source>
</evidence>
<dbReference type="Pfam" id="PF22725">
    <property type="entry name" value="GFO_IDH_MocA_C3"/>
    <property type="match status" value="1"/>
</dbReference>
<keyword evidence="4" id="KW-1185">Reference proteome</keyword>
<dbReference type="PANTHER" id="PTHR43708">
    <property type="entry name" value="CONSERVED EXPRESSED OXIDOREDUCTASE (EUROFUNG)"/>
    <property type="match status" value="1"/>
</dbReference>
<dbReference type="SUPFAM" id="SSF55347">
    <property type="entry name" value="Glyceraldehyde-3-phosphate dehydrogenase-like, C-terminal domain"/>
    <property type="match status" value="1"/>
</dbReference>
<reference evidence="3 4" key="1">
    <citation type="submission" date="2023-07" db="EMBL/GenBank/DDBJ databases">
        <title>Sorghum-associated microbial communities from plants grown in Nebraska, USA.</title>
        <authorList>
            <person name="Schachtman D."/>
        </authorList>
    </citation>
    <scope>NUCLEOTIDE SEQUENCE [LARGE SCALE GENOMIC DNA]</scope>
    <source>
        <strain evidence="3 4">584</strain>
    </source>
</reference>
<evidence type="ECO:0000259" key="2">
    <source>
        <dbReference type="Pfam" id="PF22725"/>
    </source>
</evidence>
<dbReference type="InterPro" id="IPR036291">
    <property type="entry name" value="NAD(P)-bd_dom_sf"/>
</dbReference>
<feature type="domain" description="Gfo/Idh/MocA-like oxidoreductase N-terminal" evidence="1">
    <location>
        <begin position="3"/>
        <end position="117"/>
    </location>
</feature>
<feature type="domain" description="GFO/IDH/MocA-like oxidoreductase" evidence="2">
    <location>
        <begin position="127"/>
        <end position="238"/>
    </location>
</feature>
<dbReference type="RefSeq" id="WP_309795344.1">
    <property type="nucleotide sequence ID" value="NZ_JAVDPW010000005.1"/>
</dbReference>
<accession>A0ABU1JQ22</accession>
<gene>
    <name evidence="3" type="ORF">E9232_003242</name>
</gene>
<dbReference type="InterPro" id="IPR000683">
    <property type="entry name" value="Gfo/Idh/MocA-like_OxRdtase_N"/>
</dbReference>
<dbReference type="InterPro" id="IPR055170">
    <property type="entry name" value="GFO_IDH_MocA-like_dom"/>
</dbReference>
<protein>
    <submittedName>
        <fullName evidence="3">Dehydrogenase</fullName>
    </submittedName>
</protein>
<proteinExistence type="predicted"/>
<dbReference type="Proteomes" id="UP001262410">
    <property type="component" value="Unassembled WGS sequence"/>
</dbReference>
<sequence length="325" mass="34341">MARVALAGVGHWHAQMHLDAARAAGADVVAAWDPCAATAARFAADHGLPLQSDREALIAARPDLVVVMGRPDQVPDLALACMAAGLPIVLEKPAAASTAALEPLVEMARQTGLFVAVPLPNRCGPIWREMADLRSAGRLGPVSHAQFRIVNGPPQRYRAEGVPWVLDPAIGGGGALRNLGIHGIDAALALAGGAELAVVSACIDRHLHGEAVEEYAVVTLRAADGMIATVEAGYTFASMAAGGDFEWRVSARNAYLVDRGDTFRVATLDDGRVRDLTPIPPADRYKAFMADTLDRLAHGAAPAVGIVEYWRAMRLIDRAYEEAKA</sequence>
<dbReference type="InterPro" id="IPR051317">
    <property type="entry name" value="Gfo/Idh/MocA_oxidoreduct"/>
</dbReference>
<dbReference type="Pfam" id="PF01408">
    <property type="entry name" value="GFO_IDH_MocA"/>
    <property type="match status" value="1"/>
</dbReference>
<dbReference type="PANTHER" id="PTHR43708:SF8">
    <property type="entry name" value="OXIDOREDUCTASE"/>
    <property type="match status" value="1"/>
</dbReference>
<dbReference type="SUPFAM" id="SSF51735">
    <property type="entry name" value="NAD(P)-binding Rossmann-fold domains"/>
    <property type="match status" value="1"/>
</dbReference>